<keyword evidence="11" id="KW-1185">Reference proteome</keyword>
<feature type="active site" description="Charge relay system" evidence="5">
    <location>
        <position position="796"/>
    </location>
</feature>
<dbReference type="Gene3D" id="3.40.50.200">
    <property type="entry name" value="Peptidase S8/S53 domain"/>
    <property type="match status" value="1"/>
</dbReference>
<dbReference type="InterPro" id="IPR036852">
    <property type="entry name" value="Peptidase_S8/S53_dom_sf"/>
</dbReference>
<dbReference type="InterPro" id="IPR022398">
    <property type="entry name" value="Peptidase_S8_His-AS"/>
</dbReference>
<evidence type="ECO:0000256" key="3">
    <source>
        <dbReference type="ARBA" id="ARBA00022801"/>
    </source>
</evidence>
<evidence type="ECO:0000256" key="8">
    <source>
        <dbReference type="SAM" id="SignalP"/>
    </source>
</evidence>
<dbReference type="InterPro" id="IPR023828">
    <property type="entry name" value="Peptidase_S8_Ser-AS"/>
</dbReference>
<evidence type="ECO:0000256" key="6">
    <source>
        <dbReference type="RuleBase" id="RU003355"/>
    </source>
</evidence>
<evidence type="ECO:0000256" key="5">
    <source>
        <dbReference type="PROSITE-ProRule" id="PRU01240"/>
    </source>
</evidence>
<protein>
    <recommendedName>
        <fullName evidence="9">Peptidase S8/S53 domain-containing protein</fullName>
    </recommendedName>
</protein>
<keyword evidence="3 5" id="KW-0378">Hydrolase</keyword>
<dbReference type="PROSITE" id="PS00137">
    <property type="entry name" value="SUBTILASE_HIS"/>
    <property type="match status" value="1"/>
</dbReference>
<dbReference type="EMBL" id="MU003790">
    <property type="protein sequence ID" value="KAF2721518.1"/>
    <property type="molecule type" value="Genomic_DNA"/>
</dbReference>
<organism evidence="10 11">
    <name type="scientific">Polychaeton citri CBS 116435</name>
    <dbReference type="NCBI Taxonomy" id="1314669"/>
    <lineage>
        <taxon>Eukaryota</taxon>
        <taxon>Fungi</taxon>
        <taxon>Dikarya</taxon>
        <taxon>Ascomycota</taxon>
        <taxon>Pezizomycotina</taxon>
        <taxon>Dothideomycetes</taxon>
        <taxon>Dothideomycetidae</taxon>
        <taxon>Capnodiales</taxon>
        <taxon>Capnodiaceae</taxon>
        <taxon>Polychaeton</taxon>
    </lineage>
</organism>
<feature type="compositionally biased region" description="Low complexity" evidence="7">
    <location>
        <begin position="578"/>
        <end position="607"/>
    </location>
</feature>
<evidence type="ECO:0000313" key="10">
    <source>
        <dbReference type="EMBL" id="KAF2721518.1"/>
    </source>
</evidence>
<accession>A0A9P4Q6I4</accession>
<feature type="compositionally biased region" description="Polar residues" evidence="7">
    <location>
        <begin position="301"/>
        <end position="317"/>
    </location>
</feature>
<keyword evidence="8" id="KW-0732">Signal</keyword>
<name>A0A9P4Q6I4_9PEZI</name>
<dbReference type="InterPro" id="IPR050131">
    <property type="entry name" value="Peptidase_S8_subtilisin-like"/>
</dbReference>
<evidence type="ECO:0000256" key="2">
    <source>
        <dbReference type="ARBA" id="ARBA00022670"/>
    </source>
</evidence>
<dbReference type="Proteomes" id="UP000799441">
    <property type="component" value="Unassembled WGS sequence"/>
</dbReference>
<dbReference type="PANTHER" id="PTHR43806:SF11">
    <property type="entry name" value="CEREVISIN-RELATED"/>
    <property type="match status" value="1"/>
</dbReference>
<dbReference type="OrthoDB" id="3946663at2759"/>
<feature type="region of interest" description="Disordered" evidence="7">
    <location>
        <begin position="572"/>
        <end position="608"/>
    </location>
</feature>
<evidence type="ECO:0000259" key="9">
    <source>
        <dbReference type="Pfam" id="PF00082"/>
    </source>
</evidence>
<dbReference type="InterPro" id="IPR015500">
    <property type="entry name" value="Peptidase_S8_subtilisin-rel"/>
</dbReference>
<gene>
    <name evidence="10" type="ORF">K431DRAFT_346376</name>
</gene>
<evidence type="ECO:0000256" key="4">
    <source>
        <dbReference type="ARBA" id="ARBA00022825"/>
    </source>
</evidence>
<dbReference type="PRINTS" id="PR00723">
    <property type="entry name" value="SUBTILISIN"/>
</dbReference>
<dbReference type="PROSITE" id="PS00136">
    <property type="entry name" value="SUBTILASE_ASP"/>
    <property type="match status" value="1"/>
</dbReference>
<keyword evidence="2 5" id="KW-0645">Protease</keyword>
<dbReference type="SUPFAM" id="SSF52743">
    <property type="entry name" value="Subtilisin-like"/>
    <property type="match status" value="1"/>
</dbReference>
<sequence>MPCLTLLYPALFIIIPFTNAFIPSAGDCGTASVPNVPGCFGQPGCCDGVVVPLLPEVVYGSTTIGCASYTTQPSADECPTSPATIPPPSGAAVVTGTISGITLTETFAPTIYTQFATLKTTITTTMTGASSEPTTVTVGPSGVAWIPFNPNDTLPYLPVPLSIPFYPIQAPSSGLTTVTTVIGSESSSVSLTSLSASSSSGIETVITDGSTVIVHSASAVALTSRLSGVVVIDSSTLLPPPTTQTITRADGSTVIIGPSGVMIEGSVISFQNTPTTITTDGITLTFGVDSTLSTISSMKSNKLTSIPTSDPSATGTPAITPPPSGGSGALPDVLPTSHPTNSAVAITLDGETYVLPYTISIELLQSNGEVITLFPDAIVSGGATATITSLSAQTYLSVGGVFVEAGPSTHSSHTGGGVEGFDGLIDALKSLGGSANSIVNTLDQIGQQAVLWSGDSLSNSEFASSVGGLFDAATSGLSDFASTMNSVMVDFNAETYELTDDGIRRVFEARVGAVEEFDLLGSLRKLLRGITGLRNDVILTAKAYWVQGTAAAAVLAAAEESLRNFGAYDWDSEKRSHTSSTSSTTISSTITVSTPDSSSSSSSSSTTMPTPYYFVTKPGTKLTTFNSFIKSLPDQGNGYQITFPDVPWQGYMTNFTETQAEEVRNNDFIHFVSLVTEYNSTEAAIIPSKREKQKRLFGRSDLTERKNSYQHLRLLSVADQISIIGDSLPEYLADPKLGKGQTIYILDSGFNTAHRDFTTGRRGTISTMVVPNRLTLAMESDTTSWAAEDISDISGHGTAVASVAGGAKHGVASRANLVLVKLRNSARNPHNPTSTNMVPRGVTGPALLFAWTWTIQDIKNRREKGDKGKFIINMSLGFRDLPNVPGVEDGENDARTIMTQVLEECWANDIITVVAAGNEGENGRSLDEASPQFYGTRDNGLITVGGVNAKGALSIQTTFDAGKGGSITVYALAESVDVATHTDNSGSLQRGGTSFAAPAVAGLAAYFASLPSLDARWIEGQVAVQMKRYISEYAYVRSADPIPQMGSTAQYAFPQPDTIKVAYNRAPENLCAKKAPSKRSLSLIPVPDPYTGDLDVVDDGILLFPGIIDSYCPLQSSSSIRTTTLQSATTEAITTSFSAFSLTNLPTLASASYCTEILSNGDAVYHTQTAASCTYNTVVPFTSTTKNASPTATEVAIDQGLLYCGTRTDQDNAQYWFTPGDASAAINQFCSNLTNSDPPLVFEPGSHANRSGAWIQPDNVASTVMVFAQWNSVDDSGCPTWDFSQNEDGAAYKQCQERLSHPLDDCKCPVRPIPYHSSADMSQAIRSRTAKNSGSKEVASIKIVSVGQSTQTIPLWAKTGRDY</sequence>
<feature type="active site" description="Charge relay system" evidence="5">
    <location>
        <position position="747"/>
    </location>
</feature>
<dbReference type="PANTHER" id="PTHR43806">
    <property type="entry name" value="PEPTIDASE S8"/>
    <property type="match status" value="1"/>
</dbReference>
<comment type="similarity">
    <text evidence="1 5 6">Belongs to the peptidase S8 family.</text>
</comment>
<feature type="active site" description="Charge relay system" evidence="5">
    <location>
        <position position="994"/>
    </location>
</feature>
<dbReference type="PROSITE" id="PS51892">
    <property type="entry name" value="SUBTILASE"/>
    <property type="match status" value="1"/>
</dbReference>
<evidence type="ECO:0000256" key="1">
    <source>
        <dbReference type="ARBA" id="ARBA00011073"/>
    </source>
</evidence>
<keyword evidence="4 5" id="KW-0720">Serine protease</keyword>
<feature type="chain" id="PRO_5040340770" description="Peptidase S8/S53 domain-containing protein" evidence="8">
    <location>
        <begin position="21"/>
        <end position="1363"/>
    </location>
</feature>
<feature type="domain" description="Peptidase S8/S53" evidence="9">
    <location>
        <begin position="738"/>
        <end position="1009"/>
    </location>
</feature>
<dbReference type="GO" id="GO:0006508">
    <property type="term" value="P:proteolysis"/>
    <property type="evidence" value="ECO:0007669"/>
    <property type="project" value="UniProtKB-KW"/>
</dbReference>
<feature type="region of interest" description="Disordered" evidence="7">
    <location>
        <begin position="301"/>
        <end position="327"/>
    </location>
</feature>
<dbReference type="GO" id="GO:0004252">
    <property type="term" value="F:serine-type endopeptidase activity"/>
    <property type="evidence" value="ECO:0007669"/>
    <property type="project" value="UniProtKB-UniRule"/>
</dbReference>
<comment type="caution">
    <text evidence="10">The sequence shown here is derived from an EMBL/GenBank/DDBJ whole genome shotgun (WGS) entry which is preliminary data.</text>
</comment>
<evidence type="ECO:0000256" key="7">
    <source>
        <dbReference type="SAM" id="MobiDB-lite"/>
    </source>
</evidence>
<dbReference type="Pfam" id="PF00082">
    <property type="entry name" value="Peptidase_S8"/>
    <property type="match status" value="1"/>
</dbReference>
<dbReference type="InterPro" id="IPR000209">
    <property type="entry name" value="Peptidase_S8/S53_dom"/>
</dbReference>
<feature type="signal peptide" evidence="8">
    <location>
        <begin position="1"/>
        <end position="20"/>
    </location>
</feature>
<dbReference type="PROSITE" id="PS00138">
    <property type="entry name" value="SUBTILASE_SER"/>
    <property type="match status" value="1"/>
</dbReference>
<proteinExistence type="inferred from homology"/>
<evidence type="ECO:0000313" key="11">
    <source>
        <dbReference type="Proteomes" id="UP000799441"/>
    </source>
</evidence>
<reference evidence="10" key="1">
    <citation type="journal article" date="2020" name="Stud. Mycol.">
        <title>101 Dothideomycetes genomes: a test case for predicting lifestyles and emergence of pathogens.</title>
        <authorList>
            <person name="Haridas S."/>
            <person name="Albert R."/>
            <person name="Binder M."/>
            <person name="Bloem J."/>
            <person name="Labutti K."/>
            <person name="Salamov A."/>
            <person name="Andreopoulos B."/>
            <person name="Baker S."/>
            <person name="Barry K."/>
            <person name="Bills G."/>
            <person name="Bluhm B."/>
            <person name="Cannon C."/>
            <person name="Castanera R."/>
            <person name="Culley D."/>
            <person name="Daum C."/>
            <person name="Ezra D."/>
            <person name="Gonzalez J."/>
            <person name="Henrissat B."/>
            <person name="Kuo A."/>
            <person name="Liang C."/>
            <person name="Lipzen A."/>
            <person name="Lutzoni F."/>
            <person name="Magnuson J."/>
            <person name="Mondo S."/>
            <person name="Nolan M."/>
            <person name="Ohm R."/>
            <person name="Pangilinan J."/>
            <person name="Park H.-J."/>
            <person name="Ramirez L."/>
            <person name="Alfaro M."/>
            <person name="Sun H."/>
            <person name="Tritt A."/>
            <person name="Yoshinaga Y."/>
            <person name="Zwiers L.-H."/>
            <person name="Turgeon B."/>
            <person name="Goodwin S."/>
            <person name="Spatafora J."/>
            <person name="Crous P."/>
            <person name="Grigoriev I."/>
        </authorList>
    </citation>
    <scope>NUCLEOTIDE SEQUENCE</scope>
    <source>
        <strain evidence="10">CBS 116435</strain>
    </source>
</reference>
<dbReference type="InterPro" id="IPR023827">
    <property type="entry name" value="Peptidase_S8_Asp-AS"/>
</dbReference>